<accession>A0A3E3I9Z2</accession>
<proteinExistence type="predicted"/>
<reference evidence="1 2" key="1">
    <citation type="submission" date="2018-08" db="EMBL/GenBank/DDBJ databases">
        <title>A genome reference for cultivated species of the human gut microbiota.</title>
        <authorList>
            <person name="Zou Y."/>
            <person name="Xue W."/>
            <person name="Luo G."/>
        </authorList>
    </citation>
    <scope>NUCLEOTIDE SEQUENCE [LARGE SCALE GENOMIC DNA]</scope>
    <source>
        <strain evidence="1 2">AF26-4BH</strain>
    </source>
</reference>
<gene>
    <name evidence="1" type="ORF">DWY69_27770</name>
</gene>
<dbReference type="EMBL" id="QVLU01000041">
    <property type="protein sequence ID" value="RGE63895.1"/>
    <property type="molecule type" value="Genomic_DNA"/>
</dbReference>
<evidence type="ECO:0000313" key="2">
    <source>
        <dbReference type="Proteomes" id="UP000261166"/>
    </source>
</evidence>
<name>A0A3E3I9Z2_9FIRM</name>
<protein>
    <submittedName>
        <fullName evidence="1">Uncharacterized protein</fullName>
    </submittedName>
</protein>
<dbReference type="Proteomes" id="UP000261166">
    <property type="component" value="Unassembled WGS sequence"/>
</dbReference>
<dbReference type="AlphaFoldDB" id="A0A3E3I9Z2"/>
<organism evidence="1 2">
    <name type="scientific">Eisenbergiella massiliensis</name>
    <dbReference type="NCBI Taxonomy" id="1720294"/>
    <lineage>
        <taxon>Bacteria</taxon>
        <taxon>Bacillati</taxon>
        <taxon>Bacillota</taxon>
        <taxon>Clostridia</taxon>
        <taxon>Lachnospirales</taxon>
        <taxon>Lachnospiraceae</taxon>
        <taxon>Eisenbergiella</taxon>
    </lineage>
</organism>
<sequence length="264" mass="29172">MQLTPNFRLMKPDGTDPVNVQDLNDNMDVLDAEVVKKLDKTGDASNVVNKFTQAGSRTNLLSGEKLSVSFGKIMKWFVDLKDVAFSGRYSDLTDRPTIPAGGIADKSKIIDNLDDIAANTQTGYMAGALAVKELNQNLNGYKFDVIDGIPSYKAGADAAWVPFSNPEVYFAQYSFPGDQSTIPFTLSKAQLWLLTNGNWFTQYQNQLKLQINGATVPVASYTKYNNCYIAKYDTKQYINSAASLVVNRSMVVTNTYTYIMLIGV</sequence>
<evidence type="ECO:0000313" key="1">
    <source>
        <dbReference type="EMBL" id="RGE63895.1"/>
    </source>
</evidence>
<comment type="caution">
    <text evidence="1">The sequence shown here is derived from an EMBL/GenBank/DDBJ whole genome shotgun (WGS) entry which is preliminary data.</text>
</comment>